<reference evidence="1 2" key="1">
    <citation type="journal article" date="2019" name="Int. J. Syst. Evol. Microbiol.">
        <title>The Global Catalogue of Microorganisms (GCM) 10K type strain sequencing project: providing services to taxonomists for standard genome sequencing and annotation.</title>
        <authorList>
            <consortium name="The Broad Institute Genomics Platform"/>
            <consortium name="The Broad Institute Genome Sequencing Center for Infectious Disease"/>
            <person name="Wu L."/>
            <person name="Ma J."/>
        </authorList>
    </citation>
    <scope>NUCLEOTIDE SEQUENCE [LARGE SCALE GENOMIC DNA]</scope>
    <source>
        <strain evidence="1 2">JCM 16082</strain>
    </source>
</reference>
<dbReference type="Proteomes" id="UP001500507">
    <property type="component" value="Unassembled WGS sequence"/>
</dbReference>
<proteinExistence type="predicted"/>
<sequence length="86" mass="10106">MYDYTTKYFIGCYFCSLIRTGKYCKRAQYDSNITSYEKKKIFTLLAGLNRKMLPSYTKKELDLANATKAQLALIAYRYWVTKNALD</sequence>
<name>A0ABN1MK24_9FLAO</name>
<evidence type="ECO:0000313" key="2">
    <source>
        <dbReference type="Proteomes" id="UP001500507"/>
    </source>
</evidence>
<organism evidence="1 2">
    <name type="scientific">Gangjinia marincola</name>
    <dbReference type="NCBI Taxonomy" id="578463"/>
    <lineage>
        <taxon>Bacteria</taxon>
        <taxon>Pseudomonadati</taxon>
        <taxon>Bacteroidota</taxon>
        <taxon>Flavobacteriia</taxon>
        <taxon>Flavobacteriales</taxon>
        <taxon>Flavobacteriaceae</taxon>
        <taxon>Gangjinia</taxon>
    </lineage>
</organism>
<evidence type="ECO:0008006" key="3">
    <source>
        <dbReference type="Google" id="ProtNLM"/>
    </source>
</evidence>
<protein>
    <recommendedName>
        <fullName evidence="3">LAGLIDADG homing endonuclease</fullName>
    </recommendedName>
</protein>
<evidence type="ECO:0000313" key="1">
    <source>
        <dbReference type="EMBL" id="GAA0873328.1"/>
    </source>
</evidence>
<dbReference type="EMBL" id="BAAAFG010000016">
    <property type="protein sequence ID" value="GAA0873328.1"/>
    <property type="molecule type" value="Genomic_DNA"/>
</dbReference>
<comment type="caution">
    <text evidence="1">The sequence shown here is derived from an EMBL/GenBank/DDBJ whole genome shotgun (WGS) entry which is preliminary data.</text>
</comment>
<keyword evidence="2" id="KW-1185">Reference proteome</keyword>
<accession>A0ABN1MK24</accession>
<gene>
    <name evidence="1" type="ORF">GCM10009117_24750</name>
</gene>